<feature type="transmembrane region" description="Helical" evidence="5">
    <location>
        <begin position="39"/>
        <end position="56"/>
    </location>
</feature>
<dbReference type="InterPro" id="IPR010432">
    <property type="entry name" value="RDD"/>
</dbReference>
<proteinExistence type="predicted"/>
<organism evidence="7 9">
    <name type="scientific">Algoriphagus ratkowskyi</name>
    <dbReference type="NCBI Taxonomy" id="57028"/>
    <lineage>
        <taxon>Bacteria</taxon>
        <taxon>Pseudomonadati</taxon>
        <taxon>Bacteroidota</taxon>
        <taxon>Cytophagia</taxon>
        <taxon>Cytophagales</taxon>
        <taxon>Cyclobacteriaceae</taxon>
        <taxon>Algoriphagus</taxon>
    </lineage>
</organism>
<dbReference type="OrthoDB" id="762068at2"/>
<accession>A0A2W7RI75</accession>
<evidence type="ECO:0000313" key="9">
    <source>
        <dbReference type="Proteomes" id="UP000249115"/>
    </source>
</evidence>
<evidence type="ECO:0000256" key="2">
    <source>
        <dbReference type="ARBA" id="ARBA00022692"/>
    </source>
</evidence>
<comment type="subcellular location">
    <subcellularLocation>
        <location evidence="1">Membrane</location>
        <topology evidence="1">Multi-pass membrane protein</topology>
    </subcellularLocation>
</comment>
<evidence type="ECO:0000256" key="3">
    <source>
        <dbReference type="ARBA" id="ARBA00022989"/>
    </source>
</evidence>
<dbReference type="Pfam" id="PF06271">
    <property type="entry name" value="RDD"/>
    <property type="match status" value="1"/>
</dbReference>
<keyword evidence="4 5" id="KW-0472">Membrane</keyword>
<evidence type="ECO:0000313" key="8">
    <source>
        <dbReference type="EMBL" id="TXD75716.1"/>
    </source>
</evidence>
<feature type="transmembrane region" description="Helical" evidence="5">
    <location>
        <begin position="7"/>
        <end position="27"/>
    </location>
</feature>
<feature type="domain" description="RDD" evidence="6">
    <location>
        <begin position="11"/>
        <end position="103"/>
    </location>
</feature>
<comment type="caution">
    <text evidence="7">The sequence shown here is derived from an EMBL/GenBank/DDBJ whole genome shotgun (WGS) entry which is preliminary data.</text>
</comment>
<reference evidence="7 9" key="1">
    <citation type="submission" date="2018-06" db="EMBL/GenBank/DDBJ databases">
        <title>Genomic Encyclopedia of Archaeal and Bacterial Type Strains, Phase II (KMG-II): from individual species to whole genera.</title>
        <authorList>
            <person name="Goeker M."/>
        </authorList>
    </citation>
    <scope>NUCLEOTIDE SEQUENCE [LARGE SCALE GENOMIC DNA]</scope>
    <source>
        <strain evidence="7 9">DSM 22686</strain>
    </source>
</reference>
<evidence type="ECO:0000256" key="4">
    <source>
        <dbReference type="ARBA" id="ARBA00023136"/>
    </source>
</evidence>
<dbReference type="EMBL" id="VORV01000020">
    <property type="protein sequence ID" value="TXD75716.1"/>
    <property type="molecule type" value="Genomic_DNA"/>
</dbReference>
<evidence type="ECO:0000313" key="10">
    <source>
        <dbReference type="Proteomes" id="UP000321927"/>
    </source>
</evidence>
<reference evidence="8 10" key="2">
    <citation type="submission" date="2019-08" db="EMBL/GenBank/DDBJ databases">
        <title>Genome of Algoriphagus ratkowskyi IC026.</title>
        <authorList>
            <person name="Bowman J.P."/>
        </authorList>
    </citation>
    <scope>NUCLEOTIDE SEQUENCE [LARGE SCALE GENOMIC DNA]</scope>
    <source>
        <strain evidence="8 10">IC026</strain>
    </source>
</reference>
<sequence length="126" mass="15123">MNLRVRLIHFFIDTLVYFFIALSILTLNNNTVRIELLKPILLVFYFINYFLFEFFLGKTPGKYFTRVQVADYKTFHNPNIWQVLIRTMGRMIPLYFLSYFITGKGLHDHISNTFLIQTNQKNEKTK</sequence>
<evidence type="ECO:0000256" key="1">
    <source>
        <dbReference type="ARBA" id="ARBA00004141"/>
    </source>
</evidence>
<keyword evidence="2 5" id="KW-0812">Transmembrane</keyword>
<gene>
    <name evidence="8" type="ORF">ESW18_19360</name>
    <name evidence="7" type="ORF">LV84_04038</name>
</gene>
<evidence type="ECO:0000256" key="5">
    <source>
        <dbReference type="SAM" id="Phobius"/>
    </source>
</evidence>
<dbReference type="Proteomes" id="UP000321927">
    <property type="component" value="Unassembled WGS sequence"/>
</dbReference>
<dbReference type="Proteomes" id="UP000249115">
    <property type="component" value="Unassembled WGS sequence"/>
</dbReference>
<dbReference type="RefSeq" id="WP_086503153.1">
    <property type="nucleotide sequence ID" value="NZ_MSSV01000027.1"/>
</dbReference>
<keyword evidence="3 5" id="KW-1133">Transmembrane helix</keyword>
<keyword evidence="10" id="KW-1185">Reference proteome</keyword>
<name>A0A2W7RI75_9BACT</name>
<dbReference type="GO" id="GO:0016020">
    <property type="term" value="C:membrane"/>
    <property type="evidence" value="ECO:0007669"/>
    <property type="project" value="UniProtKB-SubCell"/>
</dbReference>
<dbReference type="EMBL" id="QKZU01000023">
    <property type="protein sequence ID" value="PZX50475.1"/>
    <property type="molecule type" value="Genomic_DNA"/>
</dbReference>
<protein>
    <submittedName>
        <fullName evidence="7">RDD family protein</fullName>
    </submittedName>
</protein>
<evidence type="ECO:0000259" key="6">
    <source>
        <dbReference type="Pfam" id="PF06271"/>
    </source>
</evidence>
<dbReference type="AlphaFoldDB" id="A0A2W7RI75"/>
<evidence type="ECO:0000313" key="7">
    <source>
        <dbReference type="EMBL" id="PZX50475.1"/>
    </source>
</evidence>